<dbReference type="SUPFAM" id="SSF56235">
    <property type="entry name" value="N-terminal nucleophile aminohydrolases (Ntn hydrolases)"/>
    <property type="match status" value="1"/>
</dbReference>
<dbReference type="EC" id="6.3.5.4" evidence="3"/>
<keyword evidence="11" id="KW-1185">Reference proteome</keyword>
<keyword evidence="7" id="KW-0315">Glutamine amidotransferase</keyword>
<evidence type="ECO:0000256" key="1">
    <source>
        <dbReference type="ARBA" id="ARBA00005187"/>
    </source>
</evidence>
<protein>
    <recommendedName>
        <fullName evidence="3">asparagine synthase (glutamine-hydrolyzing)</fullName>
        <ecNumber evidence="3">6.3.5.4</ecNumber>
    </recommendedName>
</protein>
<dbReference type="Gene3D" id="3.40.50.620">
    <property type="entry name" value="HUPs"/>
    <property type="match status" value="1"/>
</dbReference>
<proteinExistence type="inferred from homology"/>
<comment type="catalytic activity">
    <reaction evidence="8">
        <text>L-aspartate + L-glutamine + ATP + H2O = L-asparagine + L-glutamate + AMP + diphosphate + H(+)</text>
        <dbReference type="Rhea" id="RHEA:12228"/>
        <dbReference type="ChEBI" id="CHEBI:15377"/>
        <dbReference type="ChEBI" id="CHEBI:15378"/>
        <dbReference type="ChEBI" id="CHEBI:29985"/>
        <dbReference type="ChEBI" id="CHEBI:29991"/>
        <dbReference type="ChEBI" id="CHEBI:30616"/>
        <dbReference type="ChEBI" id="CHEBI:33019"/>
        <dbReference type="ChEBI" id="CHEBI:58048"/>
        <dbReference type="ChEBI" id="CHEBI:58359"/>
        <dbReference type="ChEBI" id="CHEBI:456215"/>
        <dbReference type="EC" id="6.3.5.4"/>
    </reaction>
</comment>
<dbReference type="Pfam" id="PF13537">
    <property type="entry name" value="GATase_7"/>
    <property type="match status" value="1"/>
</dbReference>
<evidence type="ECO:0000256" key="7">
    <source>
        <dbReference type="ARBA" id="ARBA00022962"/>
    </source>
</evidence>
<dbReference type="Proteomes" id="UP001595847">
    <property type="component" value="Unassembled WGS sequence"/>
</dbReference>
<dbReference type="CDD" id="cd00712">
    <property type="entry name" value="AsnB"/>
    <property type="match status" value="1"/>
</dbReference>
<comment type="caution">
    <text evidence="10">The sequence shown here is derived from an EMBL/GenBank/DDBJ whole genome shotgun (WGS) entry which is preliminary data.</text>
</comment>
<dbReference type="GO" id="GO:0004066">
    <property type="term" value="F:asparagine synthase (glutamine-hydrolyzing) activity"/>
    <property type="evidence" value="ECO:0007669"/>
    <property type="project" value="UniProtKB-EC"/>
</dbReference>
<evidence type="ECO:0000256" key="3">
    <source>
        <dbReference type="ARBA" id="ARBA00012737"/>
    </source>
</evidence>
<evidence type="ECO:0000256" key="6">
    <source>
        <dbReference type="ARBA" id="ARBA00022888"/>
    </source>
</evidence>
<feature type="domain" description="Glutamine amidotransferase type-2" evidence="9">
    <location>
        <begin position="2"/>
        <end position="214"/>
    </location>
</feature>
<dbReference type="CDD" id="cd01991">
    <property type="entry name" value="Asn_synthase_B_C"/>
    <property type="match status" value="1"/>
</dbReference>
<dbReference type="PANTHER" id="PTHR43284">
    <property type="entry name" value="ASPARAGINE SYNTHETASE (GLUTAMINE-HYDROLYZING)"/>
    <property type="match status" value="1"/>
</dbReference>
<accession>A0ABV8FNF0</accession>
<keyword evidence="5" id="KW-0067">ATP-binding</keyword>
<reference evidence="11" key="1">
    <citation type="journal article" date="2019" name="Int. J. Syst. Evol. Microbiol.">
        <title>The Global Catalogue of Microorganisms (GCM) 10K type strain sequencing project: providing services to taxonomists for standard genome sequencing and annotation.</title>
        <authorList>
            <consortium name="The Broad Institute Genomics Platform"/>
            <consortium name="The Broad Institute Genome Sequencing Center for Infectious Disease"/>
            <person name="Wu L."/>
            <person name="Ma J."/>
        </authorList>
    </citation>
    <scope>NUCLEOTIDE SEQUENCE [LARGE SCALE GENOMIC DNA]</scope>
    <source>
        <strain evidence="11">TBRC 1826</strain>
    </source>
</reference>
<dbReference type="InterPro" id="IPR029055">
    <property type="entry name" value="Ntn_hydrolases_N"/>
</dbReference>
<evidence type="ECO:0000256" key="8">
    <source>
        <dbReference type="ARBA" id="ARBA00048741"/>
    </source>
</evidence>
<evidence type="ECO:0000313" key="11">
    <source>
        <dbReference type="Proteomes" id="UP001595847"/>
    </source>
</evidence>
<comment type="pathway">
    <text evidence="1">Amino-acid biosynthesis; L-asparagine biosynthesis; L-asparagine from L-aspartate (L-Gln route): step 1/1.</text>
</comment>
<evidence type="ECO:0000313" key="10">
    <source>
        <dbReference type="EMBL" id="MFC3997675.1"/>
    </source>
</evidence>
<name>A0ABV8FNF0_9ACTN</name>
<dbReference type="PROSITE" id="PS51278">
    <property type="entry name" value="GATASE_TYPE_2"/>
    <property type="match status" value="1"/>
</dbReference>
<keyword evidence="4" id="KW-0547">Nucleotide-binding</keyword>
<keyword evidence="6" id="KW-0061">Asparagine biosynthesis</keyword>
<keyword evidence="10" id="KW-0436">Ligase</keyword>
<dbReference type="NCBIfam" id="TIGR01536">
    <property type="entry name" value="asn_synth_AEB"/>
    <property type="match status" value="1"/>
</dbReference>
<dbReference type="EMBL" id="JBHSBH010000010">
    <property type="protein sequence ID" value="MFC3997675.1"/>
    <property type="molecule type" value="Genomic_DNA"/>
</dbReference>
<dbReference type="InterPro" id="IPR001962">
    <property type="entry name" value="Asn_synthase"/>
</dbReference>
<sequence length="619" mass="66863">MSGIAGWVDYERDLSRETGTIRAMTATMACRGPDAEGIWAGRHALLGHRLLDLGGDATPQPLEAHRDADTAAVVAFAGEVYNAPEVRARLAARGHRFQGRGPAEVALAAYLEWGHRCAEHLTGGYAFAVWDARREELLLVRDRLGNAPLFYHPTAAGAVFASERKAILAHPLVEPAVDLDGLRELLSYAGTPGHGVFRGVHQVRPGHVVRVGRDGVREERYWALEGRPHTDDLPTTVDTVRGLLTDAVAGQLDADVPLGMMLSGGLDSSGVTALAARALDGSGRGPLRTFSVAFGAPEDFEADEVWSTPDAPFVAEMVHKAGTRHTDIAVGTGDLLDPLVARNALRAKDVPTPLGNMNTSLYVLFRAVREHTRIALLGDAADGVFGGVMWVGDDRLVKAETFPWVAMAGRVGAQHGLGTDLLSADLLGALDVRGYAAERYREAMARVPHVEGESSGERRMREIWYINVTNWLETLIPHSESIAQSVGLALRLPYCDHRLVQYVFNAPWAMKGFDGREKSLLRAALSDVLPASVLDRRKSPYPVTQDAAYAQGLCAELARVLADPSAPVADLVDREAAARVIADSGSLVAGRGVWVARTHAEMLLQLNMWLGMYGVRLHV</sequence>
<evidence type="ECO:0000256" key="5">
    <source>
        <dbReference type="ARBA" id="ARBA00022840"/>
    </source>
</evidence>
<dbReference type="PIRSF" id="PIRSF001589">
    <property type="entry name" value="Asn_synthetase_glu-h"/>
    <property type="match status" value="1"/>
</dbReference>
<keyword evidence="6" id="KW-0028">Amino-acid biosynthesis</keyword>
<dbReference type="InterPro" id="IPR014729">
    <property type="entry name" value="Rossmann-like_a/b/a_fold"/>
</dbReference>
<gene>
    <name evidence="10" type="primary">asnB</name>
    <name evidence="10" type="ORF">ACFOVU_17205</name>
</gene>
<dbReference type="InterPro" id="IPR051786">
    <property type="entry name" value="ASN_synthetase/amidase"/>
</dbReference>
<evidence type="ECO:0000259" key="9">
    <source>
        <dbReference type="PROSITE" id="PS51278"/>
    </source>
</evidence>
<dbReference type="Pfam" id="PF00733">
    <property type="entry name" value="Asn_synthase"/>
    <property type="match status" value="1"/>
</dbReference>
<dbReference type="SUPFAM" id="SSF52402">
    <property type="entry name" value="Adenine nucleotide alpha hydrolases-like"/>
    <property type="match status" value="1"/>
</dbReference>
<organism evidence="10 11">
    <name type="scientific">Nocardiopsis sediminis</name>
    <dbReference type="NCBI Taxonomy" id="1778267"/>
    <lineage>
        <taxon>Bacteria</taxon>
        <taxon>Bacillati</taxon>
        <taxon>Actinomycetota</taxon>
        <taxon>Actinomycetes</taxon>
        <taxon>Streptosporangiales</taxon>
        <taxon>Nocardiopsidaceae</taxon>
        <taxon>Nocardiopsis</taxon>
    </lineage>
</organism>
<dbReference type="InterPro" id="IPR006426">
    <property type="entry name" value="Asn_synth_AEB"/>
</dbReference>
<dbReference type="InterPro" id="IPR033738">
    <property type="entry name" value="AsnB_N"/>
</dbReference>
<dbReference type="RefSeq" id="WP_378534807.1">
    <property type="nucleotide sequence ID" value="NZ_JBHSBH010000010.1"/>
</dbReference>
<dbReference type="PANTHER" id="PTHR43284:SF1">
    <property type="entry name" value="ASPARAGINE SYNTHETASE"/>
    <property type="match status" value="1"/>
</dbReference>
<evidence type="ECO:0000256" key="2">
    <source>
        <dbReference type="ARBA" id="ARBA00005752"/>
    </source>
</evidence>
<evidence type="ECO:0000256" key="4">
    <source>
        <dbReference type="ARBA" id="ARBA00022741"/>
    </source>
</evidence>
<dbReference type="Gene3D" id="3.60.20.10">
    <property type="entry name" value="Glutamine Phosphoribosylpyrophosphate, subunit 1, domain 1"/>
    <property type="match status" value="1"/>
</dbReference>
<comment type="similarity">
    <text evidence="2">Belongs to the asparagine synthetase family.</text>
</comment>
<dbReference type="InterPro" id="IPR017932">
    <property type="entry name" value="GATase_2_dom"/>
</dbReference>